<dbReference type="RefSeq" id="WP_075866519.1">
    <property type="nucleotide sequence ID" value="NZ_BDJL01000141.1"/>
</dbReference>
<proteinExistence type="predicted"/>
<dbReference type="InterPro" id="IPR006675">
    <property type="entry name" value="HDIG_dom"/>
</dbReference>
<accession>A0A1L8D5B3</accession>
<dbReference type="STRING" id="661089.ciss_22810"/>
<dbReference type="EMBL" id="BDJL01000141">
    <property type="protein sequence ID" value="GAV26348.1"/>
    <property type="molecule type" value="Genomic_DNA"/>
</dbReference>
<organism evidence="3 4">
    <name type="scientific">Carboxydothermus islandicus</name>
    <dbReference type="NCBI Taxonomy" id="661089"/>
    <lineage>
        <taxon>Bacteria</taxon>
        <taxon>Bacillati</taxon>
        <taxon>Bacillota</taxon>
        <taxon>Clostridia</taxon>
        <taxon>Thermoanaerobacterales</taxon>
        <taxon>Thermoanaerobacteraceae</taxon>
        <taxon>Carboxydothermus</taxon>
    </lineage>
</organism>
<feature type="domain" description="HD" evidence="1">
    <location>
        <begin position="24"/>
        <end position="139"/>
    </location>
</feature>
<dbReference type="PROSITE" id="PS51832">
    <property type="entry name" value="HD_GYP"/>
    <property type="match status" value="1"/>
</dbReference>
<sequence length="422" mass="48248">MYTVDLTDVVVALTKALEFTKGDFAHHHERVAYIAASIGNKLKLPAKDYETLFWAAYLHDLGAGARLMNLDDISLLDKYDSKHAELGYELLKDVPFFREVAEVIKLHHRRFMDYPLEDRYKTVSLLSQIIFAADQIELLLAPRKLALLQRREIERYFSKNTKILFNDLIVEAFLELSKQESFWIDLSHYYIEERLSELRPKTKIMAGEKELKLLSVPFAYIIDAKSHFTKTHSLNVAVLSGQLAETAGLTEQRALIEIAGLVHDIGKLGVPNKILEKNGPLTESEFAIIKAHPYFSYHLLNKVSGFEDIARWAGYHHEQPNGQGYPFKASGEQLCVPSRIIAVADKWVALTEKRPYRDALNTKDALEILTDMTAKEIVDRKIVNLLKENIDYFINNANLEIQNITEKEIGGKNPAVYQTKMR</sequence>
<dbReference type="SMART" id="SM00471">
    <property type="entry name" value="HDc"/>
    <property type="match status" value="2"/>
</dbReference>
<dbReference type="SUPFAM" id="SSF109604">
    <property type="entry name" value="HD-domain/PDEase-like"/>
    <property type="match status" value="2"/>
</dbReference>
<dbReference type="NCBIfam" id="TIGR00277">
    <property type="entry name" value="HDIG"/>
    <property type="match status" value="1"/>
</dbReference>
<dbReference type="PROSITE" id="PS51831">
    <property type="entry name" value="HD"/>
    <property type="match status" value="2"/>
</dbReference>
<feature type="domain" description="HD-GYP" evidence="2">
    <location>
        <begin position="207"/>
        <end position="402"/>
    </location>
</feature>
<keyword evidence="4" id="KW-1185">Reference proteome</keyword>
<dbReference type="Gene3D" id="1.10.3210.10">
    <property type="entry name" value="Hypothetical protein af1432"/>
    <property type="match status" value="2"/>
</dbReference>
<name>A0A1L8D5B3_9THEO</name>
<comment type="caution">
    <text evidence="3">The sequence shown here is derived from an EMBL/GenBank/DDBJ whole genome shotgun (WGS) entry which is preliminary data.</text>
</comment>
<dbReference type="Pfam" id="PF13487">
    <property type="entry name" value="HD_5"/>
    <property type="match status" value="1"/>
</dbReference>
<dbReference type="Proteomes" id="UP000187338">
    <property type="component" value="Unassembled WGS sequence"/>
</dbReference>
<dbReference type="CDD" id="cd00077">
    <property type="entry name" value="HDc"/>
    <property type="match status" value="2"/>
</dbReference>
<protein>
    <submittedName>
        <fullName evidence="3">Uncharacterized protein</fullName>
    </submittedName>
</protein>
<dbReference type="InterPro" id="IPR006674">
    <property type="entry name" value="HD_domain"/>
</dbReference>
<evidence type="ECO:0000313" key="4">
    <source>
        <dbReference type="Proteomes" id="UP000187338"/>
    </source>
</evidence>
<dbReference type="PANTHER" id="PTHR43155">
    <property type="entry name" value="CYCLIC DI-GMP PHOSPHODIESTERASE PA4108-RELATED"/>
    <property type="match status" value="1"/>
</dbReference>
<dbReference type="Pfam" id="PF01966">
    <property type="entry name" value="HD"/>
    <property type="match status" value="1"/>
</dbReference>
<reference evidence="4" key="1">
    <citation type="submission" date="2016-12" db="EMBL/GenBank/DDBJ databases">
        <title>Draft Genome Sequences od Carboxydothermus pertinax and islandicus, Hydrogenogenic Carboxydotrophic Bacteria.</title>
        <authorList>
            <person name="Fukuyama Y."/>
            <person name="Ohmae K."/>
            <person name="Yoneda Y."/>
            <person name="Yoshida T."/>
            <person name="Sako Y."/>
        </authorList>
    </citation>
    <scope>NUCLEOTIDE SEQUENCE [LARGE SCALE GENOMIC DNA]</scope>
    <source>
        <strain evidence="4">SET</strain>
    </source>
</reference>
<evidence type="ECO:0000313" key="3">
    <source>
        <dbReference type="EMBL" id="GAV26348.1"/>
    </source>
</evidence>
<dbReference type="InterPro" id="IPR037522">
    <property type="entry name" value="HD_GYP_dom"/>
</dbReference>
<evidence type="ECO:0000259" key="2">
    <source>
        <dbReference type="PROSITE" id="PS51832"/>
    </source>
</evidence>
<gene>
    <name evidence="3" type="ORF">ciss_22810</name>
</gene>
<evidence type="ECO:0000259" key="1">
    <source>
        <dbReference type="PROSITE" id="PS51831"/>
    </source>
</evidence>
<feature type="domain" description="HD" evidence="1">
    <location>
        <begin position="229"/>
        <end position="350"/>
    </location>
</feature>
<dbReference type="InterPro" id="IPR003607">
    <property type="entry name" value="HD/PDEase_dom"/>
</dbReference>
<dbReference type="AlphaFoldDB" id="A0A1L8D5B3"/>
<dbReference type="OrthoDB" id="10822at2"/>